<protein>
    <submittedName>
        <fullName evidence="5">Kelch repeat protein</fullName>
    </submittedName>
</protein>
<comment type="caution">
    <text evidence="5">The sequence shown here is derived from an EMBL/GenBank/DDBJ whole genome shotgun (WGS) entry which is preliminary data.</text>
</comment>
<keyword evidence="2" id="KW-0677">Repeat</keyword>
<proteinExistence type="predicted"/>
<feature type="domain" description="BTB" evidence="4">
    <location>
        <begin position="464"/>
        <end position="520"/>
    </location>
</feature>
<keyword evidence="1" id="KW-0880">Kelch repeat</keyword>
<feature type="region of interest" description="Disordered" evidence="3">
    <location>
        <begin position="431"/>
        <end position="460"/>
    </location>
</feature>
<dbReference type="PANTHER" id="PTHR46093:SF18">
    <property type="entry name" value="FIBRONECTIN TYPE-III DOMAIN-CONTAINING PROTEIN"/>
    <property type="match status" value="1"/>
</dbReference>
<evidence type="ECO:0000256" key="1">
    <source>
        <dbReference type="ARBA" id="ARBA00022441"/>
    </source>
</evidence>
<keyword evidence="6" id="KW-1185">Reference proteome</keyword>
<name>A0ABQ8YTL4_9EUKA</name>
<dbReference type="SUPFAM" id="SSF54695">
    <property type="entry name" value="POZ domain"/>
    <property type="match status" value="1"/>
</dbReference>
<dbReference type="PROSITE" id="PS50097">
    <property type="entry name" value="BTB"/>
    <property type="match status" value="1"/>
</dbReference>
<sequence length="555" mass="64389">MFKWEKNSFDQTYQPAKRCASRSVTYNEKVYIFGGYHAPNYQSDLLEYDPLNGTCKEIQKKTNNSQWPAGRSGATLTIYKDKIYLLGGYNSAGNIHHFFYDFKKNEWEQLQGLDKIISFHSTVLVNDSFYIFGGDYGINDEIIQNKLYVFALNNKQREKKYALIELNTKGDLPKRTSRHSSFYWNGHLYIFGGSNASSGENNTLYRIDLKTLIWEQVNTKGNKPSPRRSFVYELHGNRLYIFGGISQKEGNFDDLYMLNLSEFKWYLLENSGNVPCKRSVTTSSVIRNRLYIAFGGTTVNNDYQYLDDLYSCLIPHSLSDDLSMLFSSGEGSDLQICGIPIHSSLVQARVGGKEIMNKLLQISNKQKLDEKQRKRVHDLLVWVYTGKQPELARVASWKFDLQIDFNKELGNDLRTLLQDIDSMNYTILISDGEVEDDDDEDDDDDNDDDDDDEENDEDEDDDFEAIKVHKWMLIARSNLYRTLFSKEPNVCQNKDFSNLSFESIQKLIEFFYTDEISLTADDDLEFLQQELTLAVRYYKLNECSNLLLELKNLHK</sequence>
<dbReference type="InterPro" id="IPR000210">
    <property type="entry name" value="BTB/POZ_dom"/>
</dbReference>
<evidence type="ECO:0000256" key="3">
    <source>
        <dbReference type="SAM" id="MobiDB-lite"/>
    </source>
</evidence>
<reference evidence="5" key="1">
    <citation type="submission" date="2022-08" db="EMBL/GenBank/DDBJ databases">
        <title>Novel sulfate-reducing endosymbionts in the free-living metamonad Anaeramoeba.</title>
        <authorList>
            <person name="Jerlstrom-Hultqvist J."/>
            <person name="Cepicka I."/>
            <person name="Gallot-Lavallee L."/>
            <person name="Salas-Leiva D."/>
            <person name="Curtis B.A."/>
            <person name="Zahonova K."/>
            <person name="Pipaliya S."/>
            <person name="Dacks J."/>
            <person name="Roger A.J."/>
        </authorList>
    </citation>
    <scope>NUCLEOTIDE SEQUENCE</scope>
    <source>
        <strain evidence="5">Schooner1</strain>
    </source>
</reference>
<dbReference type="InterPro" id="IPR011043">
    <property type="entry name" value="Gal_Oxase/kelch_b-propeller"/>
</dbReference>
<dbReference type="InterPro" id="IPR015915">
    <property type="entry name" value="Kelch-typ_b-propeller"/>
</dbReference>
<dbReference type="CDD" id="cd18186">
    <property type="entry name" value="BTB_POZ_ZBTB_KLHL-like"/>
    <property type="match status" value="1"/>
</dbReference>
<feature type="compositionally biased region" description="Acidic residues" evidence="3">
    <location>
        <begin position="432"/>
        <end position="460"/>
    </location>
</feature>
<evidence type="ECO:0000256" key="2">
    <source>
        <dbReference type="ARBA" id="ARBA00022737"/>
    </source>
</evidence>
<dbReference type="PANTHER" id="PTHR46093">
    <property type="entry name" value="ACYL-COA-BINDING DOMAIN-CONTAINING PROTEIN 5"/>
    <property type="match status" value="1"/>
</dbReference>
<gene>
    <name evidence="5" type="ORF">M0813_18047</name>
</gene>
<dbReference type="Gene3D" id="3.30.710.10">
    <property type="entry name" value="Potassium Channel Kv1.1, Chain A"/>
    <property type="match status" value="1"/>
</dbReference>
<dbReference type="InterPro" id="IPR011333">
    <property type="entry name" value="SKP1/BTB/POZ_sf"/>
</dbReference>
<dbReference type="SUPFAM" id="SSF50965">
    <property type="entry name" value="Galactose oxidase, central domain"/>
    <property type="match status" value="1"/>
</dbReference>
<evidence type="ECO:0000313" key="6">
    <source>
        <dbReference type="Proteomes" id="UP001150062"/>
    </source>
</evidence>
<evidence type="ECO:0000313" key="5">
    <source>
        <dbReference type="EMBL" id="KAJ6247951.1"/>
    </source>
</evidence>
<dbReference type="Pfam" id="PF24681">
    <property type="entry name" value="Kelch_KLHDC2_KLHL20_DRC7"/>
    <property type="match status" value="2"/>
</dbReference>
<accession>A0ABQ8YTL4</accession>
<evidence type="ECO:0000259" key="4">
    <source>
        <dbReference type="PROSITE" id="PS50097"/>
    </source>
</evidence>
<dbReference type="Pfam" id="PF00651">
    <property type="entry name" value="BTB"/>
    <property type="match status" value="1"/>
</dbReference>
<organism evidence="5 6">
    <name type="scientific">Anaeramoeba flamelloides</name>
    <dbReference type="NCBI Taxonomy" id="1746091"/>
    <lineage>
        <taxon>Eukaryota</taxon>
        <taxon>Metamonada</taxon>
        <taxon>Anaeramoebidae</taxon>
        <taxon>Anaeramoeba</taxon>
    </lineage>
</organism>
<dbReference type="EMBL" id="JAOAOG010000119">
    <property type="protein sequence ID" value="KAJ6247951.1"/>
    <property type="molecule type" value="Genomic_DNA"/>
</dbReference>
<dbReference type="Gene3D" id="2.120.10.80">
    <property type="entry name" value="Kelch-type beta propeller"/>
    <property type="match status" value="2"/>
</dbReference>
<dbReference type="Proteomes" id="UP001150062">
    <property type="component" value="Unassembled WGS sequence"/>
</dbReference>